<dbReference type="PANTHER" id="PTHR43792">
    <property type="entry name" value="GNAT FAMILY, PUTATIVE (AFU_ORTHOLOGUE AFUA_3G00765)-RELATED-RELATED"/>
    <property type="match status" value="1"/>
</dbReference>
<dbReference type="EMBL" id="JAKGAS010000007">
    <property type="protein sequence ID" value="MCF2949066.1"/>
    <property type="molecule type" value="Genomic_DNA"/>
</dbReference>
<gene>
    <name evidence="2" type="ORF">L0668_13170</name>
</gene>
<dbReference type="InterPro" id="IPR016181">
    <property type="entry name" value="Acyl_CoA_acyltransferase"/>
</dbReference>
<dbReference type="Proteomes" id="UP001521137">
    <property type="component" value="Unassembled WGS sequence"/>
</dbReference>
<dbReference type="SUPFAM" id="SSF55729">
    <property type="entry name" value="Acyl-CoA N-acyltransferases (Nat)"/>
    <property type="match status" value="1"/>
</dbReference>
<dbReference type="PANTHER" id="PTHR43792:SF1">
    <property type="entry name" value="N-ACETYLTRANSFERASE DOMAIN-CONTAINING PROTEIN"/>
    <property type="match status" value="1"/>
</dbReference>
<name>A0ABS9D7Z1_9ALTE</name>
<protein>
    <submittedName>
        <fullName evidence="2">GNAT family N-acetyltransferase</fullName>
    </submittedName>
</protein>
<comment type="caution">
    <text evidence="2">The sequence shown here is derived from an EMBL/GenBank/DDBJ whole genome shotgun (WGS) entry which is preliminary data.</text>
</comment>
<keyword evidence="3" id="KW-1185">Reference proteome</keyword>
<reference evidence="2 3" key="1">
    <citation type="submission" date="2022-01" db="EMBL/GenBank/DDBJ databases">
        <title>Paraglaciecola sp. G1-23.</title>
        <authorList>
            <person name="Jin M.S."/>
            <person name="Han D.M."/>
            <person name="Kim H.M."/>
            <person name="Jeon C.O."/>
        </authorList>
    </citation>
    <scope>NUCLEOTIDE SEQUENCE [LARGE SCALE GENOMIC DNA]</scope>
    <source>
        <strain evidence="2 3">G1-23</strain>
    </source>
</reference>
<dbReference type="InterPro" id="IPR000182">
    <property type="entry name" value="GNAT_dom"/>
</dbReference>
<evidence type="ECO:0000313" key="3">
    <source>
        <dbReference type="Proteomes" id="UP001521137"/>
    </source>
</evidence>
<evidence type="ECO:0000313" key="2">
    <source>
        <dbReference type="EMBL" id="MCF2949066.1"/>
    </source>
</evidence>
<proteinExistence type="predicted"/>
<organism evidence="2 3">
    <name type="scientific">Paraglaciecola algarum</name>
    <dbReference type="NCBI Taxonomy" id="3050085"/>
    <lineage>
        <taxon>Bacteria</taxon>
        <taxon>Pseudomonadati</taxon>
        <taxon>Pseudomonadota</taxon>
        <taxon>Gammaproteobacteria</taxon>
        <taxon>Alteromonadales</taxon>
        <taxon>Alteromonadaceae</taxon>
        <taxon>Paraglaciecola</taxon>
    </lineage>
</organism>
<feature type="domain" description="N-acetyltransferase" evidence="1">
    <location>
        <begin position="14"/>
        <end position="171"/>
    </location>
</feature>
<dbReference type="RefSeq" id="WP_235313118.1">
    <property type="nucleotide sequence ID" value="NZ_JAKGAS010000007.1"/>
</dbReference>
<dbReference type="Gene3D" id="3.40.630.30">
    <property type="match status" value="1"/>
</dbReference>
<dbReference type="Pfam" id="PF13302">
    <property type="entry name" value="Acetyltransf_3"/>
    <property type="match status" value="1"/>
</dbReference>
<accession>A0ABS9D7Z1</accession>
<dbReference type="PROSITE" id="PS51186">
    <property type="entry name" value="GNAT"/>
    <property type="match status" value="1"/>
</dbReference>
<evidence type="ECO:0000259" key="1">
    <source>
        <dbReference type="PROSITE" id="PS51186"/>
    </source>
</evidence>
<dbReference type="InterPro" id="IPR051531">
    <property type="entry name" value="N-acetyltransferase"/>
</dbReference>
<sequence length="175" mass="19578">MINDLVQALTSQRLLLRPIKISDANFVLQLFNDPDCIEYIGDKGLHNQIDAIDYIKNGPLKMYQELDLGLLVVESNSGEILGLCGLLKREELSSPDLGFAFLPMYRNKGYAFESAQLVLRDAFAKKNGLQNVLAITTFTNDKSISLLGKLGFSYKNTLQLKGYNELSHLFELSAQ</sequence>